<gene>
    <name evidence="3" type="ORF">A2Y82_04420</name>
</gene>
<dbReference type="InterPro" id="IPR036116">
    <property type="entry name" value="FN3_sf"/>
</dbReference>
<dbReference type="Proteomes" id="UP000176498">
    <property type="component" value="Unassembled WGS sequence"/>
</dbReference>
<feature type="transmembrane region" description="Helical" evidence="1">
    <location>
        <begin position="9"/>
        <end position="26"/>
    </location>
</feature>
<dbReference type="Gene3D" id="2.60.40.10">
    <property type="entry name" value="Immunoglobulins"/>
    <property type="match status" value="1"/>
</dbReference>
<dbReference type="SUPFAM" id="SSF63446">
    <property type="entry name" value="Type I dockerin domain"/>
    <property type="match status" value="1"/>
</dbReference>
<reference evidence="3 4" key="1">
    <citation type="journal article" date="2016" name="Nat. Commun.">
        <title>Thousands of microbial genomes shed light on interconnected biogeochemical processes in an aquifer system.</title>
        <authorList>
            <person name="Anantharaman K."/>
            <person name="Brown C.T."/>
            <person name="Hug L.A."/>
            <person name="Sharon I."/>
            <person name="Castelle C.J."/>
            <person name="Probst A.J."/>
            <person name="Thomas B.C."/>
            <person name="Singh A."/>
            <person name="Wilkins M.J."/>
            <person name="Karaoz U."/>
            <person name="Brodie E.L."/>
            <person name="Williams K.H."/>
            <person name="Hubbard S.S."/>
            <person name="Banfield J.F."/>
        </authorList>
    </citation>
    <scope>NUCLEOTIDE SEQUENCE [LARGE SCALE GENOMIC DNA]</scope>
</reference>
<evidence type="ECO:0000313" key="4">
    <source>
        <dbReference type="Proteomes" id="UP000176498"/>
    </source>
</evidence>
<name>A0A1G1XQQ4_9BACT</name>
<feature type="domain" description="Fibronectin type-III" evidence="2">
    <location>
        <begin position="198"/>
        <end position="296"/>
    </location>
</feature>
<dbReference type="EMBL" id="MHHZ01000004">
    <property type="protein sequence ID" value="OGY42375.1"/>
    <property type="molecule type" value="Genomic_DNA"/>
</dbReference>
<evidence type="ECO:0000256" key="1">
    <source>
        <dbReference type="SAM" id="Phobius"/>
    </source>
</evidence>
<dbReference type="CDD" id="cd00063">
    <property type="entry name" value="FN3"/>
    <property type="match status" value="1"/>
</dbReference>
<accession>A0A1G1XQQ4</accession>
<dbReference type="AlphaFoldDB" id="A0A1G1XQQ4"/>
<dbReference type="PROSITE" id="PS50853">
    <property type="entry name" value="FN3"/>
    <property type="match status" value="1"/>
</dbReference>
<protein>
    <recommendedName>
        <fullName evidence="2">Fibronectin type-III domain-containing protein</fullName>
    </recommendedName>
</protein>
<dbReference type="InterPro" id="IPR036439">
    <property type="entry name" value="Dockerin_dom_sf"/>
</dbReference>
<keyword evidence="1" id="KW-0472">Membrane</keyword>
<dbReference type="InterPro" id="IPR003961">
    <property type="entry name" value="FN3_dom"/>
</dbReference>
<dbReference type="GO" id="GO:0000272">
    <property type="term" value="P:polysaccharide catabolic process"/>
    <property type="evidence" value="ECO:0007669"/>
    <property type="project" value="InterPro"/>
</dbReference>
<sequence>MFTLREKKLIWIIFSIFVISIFLFPLNSQAANLHTLSDKLTRHAPSTAADHEIKFTTPSGIGTSGQYLHLAFGSGFNLSGLTVNDIDLLHGPLTGTETSENLTATASLTSWGVAISISGASIDFTHPTDNDFGDINPDDVVVIRIGLNAAGGTKQIINPATIGSKVISISGNFGDSGKLATAIFADQVGVGGETFMAPPNPVILNFPYNVTTNSMDLDWSQNNDFDFNRYELYMGTSPGVTNLSGDLLLSETDHTQTIFNIAGLAPNRTYYFVVYVFDNDSLNAPSNEVNAKTETGGGPPWPNPPAIPTIDQRLCPIFLPQTLISGTKPSGTIIFINGFSEDITYPTAITWRKIVNLSLGNNLFLIYARDSFNQNSDLLTATVSRCEVGDTNCNQVIDDFDLAGLAGHWEINWCFADFNEDGIVDDFDLSGLAAHWDSVY</sequence>
<keyword evidence="1" id="KW-0812">Transmembrane</keyword>
<dbReference type="SUPFAM" id="SSF49265">
    <property type="entry name" value="Fibronectin type III"/>
    <property type="match status" value="1"/>
</dbReference>
<dbReference type="InterPro" id="IPR013783">
    <property type="entry name" value="Ig-like_fold"/>
</dbReference>
<comment type="caution">
    <text evidence="3">The sequence shown here is derived from an EMBL/GenBank/DDBJ whole genome shotgun (WGS) entry which is preliminary data.</text>
</comment>
<evidence type="ECO:0000313" key="3">
    <source>
        <dbReference type="EMBL" id="OGY42375.1"/>
    </source>
</evidence>
<evidence type="ECO:0000259" key="2">
    <source>
        <dbReference type="PROSITE" id="PS50853"/>
    </source>
</evidence>
<organism evidence="3 4">
    <name type="scientific">Candidatus Buchananbacteria bacterium RBG_13_36_9</name>
    <dbReference type="NCBI Taxonomy" id="1797530"/>
    <lineage>
        <taxon>Bacteria</taxon>
        <taxon>Candidatus Buchananiibacteriota</taxon>
    </lineage>
</organism>
<dbReference type="Pfam" id="PF00041">
    <property type="entry name" value="fn3"/>
    <property type="match status" value="1"/>
</dbReference>
<proteinExistence type="predicted"/>
<keyword evidence="1" id="KW-1133">Transmembrane helix</keyword>